<comment type="caution">
    <text evidence="6">The sequence shown here is derived from an EMBL/GenBank/DDBJ whole genome shotgun (WGS) entry which is preliminary data.</text>
</comment>
<comment type="subunit">
    <text evidence="5">Interacts with ribosomal protein uL14 (rplN).</text>
</comment>
<dbReference type="RefSeq" id="WP_132370541.1">
    <property type="nucleotide sequence ID" value="NZ_SMAN01000001.1"/>
</dbReference>
<dbReference type="NCBIfam" id="TIGR00090">
    <property type="entry name" value="rsfS_iojap_ybeB"/>
    <property type="match status" value="1"/>
</dbReference>
<evidence type="ECO:0000256" key="2">
    <source>
        <dbReference type="ARBA" id="ARBA00022490"/>
    </source>
</evidence>
<organism evidence="6 7">
    <name type="scientific">Melghiribacillus thermohalophilus</name>
    <dbReference type="NCBI Taxonomy" id="1324956"/>
    <lineage>
        <taxon>Bacteria</taxon>
        <taxon>Bacillati</taxon>
        <taxon>Bacillota</taxon>
        <taxon>Bacilli</taxon>
        <taxon>Bacillales</taxon>
        <taxon>Bacillaceae</taxon>
        <taxon>Melghiribacillus</taxon>
    </lineage>
</organism>
<comment type="function">
    <text evidence="5">Functions as a ribosomal silencing factor. Interacts with ribosomal protein uL14 (rplN), blocking formation of intersubunit bridge B8. Prevents association of the 30S and 50S ribosomal subunits and the formation of functional ribosomes, thus repressing translation.</text>
</comment>
<evidence type="ECO:0000256" key="1">
    <source>
        <dbReference type="ARBA" id="ARBA00010574"/>
    </source>
</evidence>
<dbReference type="GO" id="GO:0005737">
    <property type="term" value="C:cytoplasm"/>
    <property type="evidence" value="ECO:0007669"/>
    <property type="project" value="UniProtKB-SubCell"/>
</dbReference>
<dbReference type="GO" id="GO:0090071">
    <property type="term" value="P:negative regulation of ribosome biogenesis"/>
    <property type="evidence" value="ECO:0007669"/>
    <property type="project" value="UniProtKB-UniRule"/>
</dbReference>
<dbReference type="PANTHER" id="PTHR21043">
    <property type="entry name" value="IOJAP SUPERFAMILY ORTHOLOG"/>
    <property type="match status" value="1"/>
</dbReference>
<dbReference type="HAMAP" id="MF_01477">
    <property type="entry name" value="Iojap_RsfS"/>
    <property type="match status" value="1"/>
</dbReference>
<proteinExistence type="inferred from homology"/>
<evidence type="ECO:0000256" key="3">
    <source>
        <dbReference type="ARBA" id="ARBA00022491"/>
    </source>
</evidence>
<comment type="similarity">
    <text evidence="1 5">Belongs to the Iojap/RsfS family.</text>
</comment>
<evidence type="ECO:0000313" key="6">
    <source>
        <dbReference type="EMBL" id="TCT27049.1"/>
    </source>
</evidence>
<dbReference type="InterPro" id="IPR004394">
    <property type="entry name" value="Iojap/RsfS/C7orf30"/>
</dbReference>
<dbReference type="PANTHER" id="PTHR21043:SF0">
    <property type="entry name" value="MITOCHONDRIAL ASSEMBLY OF RIBOSOMAL LARGE SUBUNIT PROTEIN 1"/>
    <property type="match status" value="1"/>
</dbReference>
<dbReference type="Gene3D" id="3.30.460.10">
    <property type="entry name" value="Beta Polymerase, domain 2"/>
    <property type="match status" value="1"/>
</dbReference>
<evidence type="ECO:0000256" key="5">
    <source>
        <dbReference type="HAMAP-Rule" id="MF_01477"/>
    </source>
</evidence>
<dbReference type="GO" id="GO:0042256">
    <property type="term" value="P:cytosolic ribosome assembly"/>
    <property type="evidence" value="ECO:0007669"/>
    <property type="project" value="UniProtKB-UniRule"/>
</dbReference>
<dbReference type="EMBL" id="SMAN01000001">
    <property type="protein sequence ID" value="TCT27049.1"/>
    <property type="molecule type" value="Genomic_DNA"/>
</dbReference>
<dbReference type="InterPro" id="IPR043519">
    <property type="entry name" value="NT_sf"/>
</dbReference>
<comment type="subcellular location">
    <subcellularLocation>
        <location evidence="5">Cytoplasm</location>
    </subcellularLocation>
</comment>
<dbReference type="SUPFAM" id="SSF81301">
    <property type="entry name" value="Nucleotidyltransferase"/>
    <property type="match status" value="1"/>
</dbReference>
<keyword evidence="2 5" id="KW-0963">Cytoplasm</keyword>
<dbReference type="FunFam" id="3.30.460.10:FF:000015">
    <property type="entry name" value="Ribosomal silencing factor RsfS"/>
    <property type="match status" value="1"/>
</dbReference>
<sequence length="124" mass="14453">MNSKELVLLAANACDDKKAENIVVLDMQQVSLIADYFLICHGNSERQVQSISREIKNQAEEKGIEVKRMEGFDQGRWVLVDLDDIVCHVFHREEREYYNLERLWGDAPEVPVQNEWMAGMKEQQ</sequence>
<reference evidence="6 7" key="1">
    <citation type="submission" date="2019-03" db="EMBL/GenBank/DDBJ databases">
        <title>Genomic Encyclopedia of Type Strains, Phase IV (KMG-IV): sequencing the most valuable type-strain genomes for metagenomic binning, comparative biology and taxonomic classification.</title>
        <authorList>
            <person name="Goeker M."/>
        </authorList>
    </citation>
    <scope>NUCLEOTIDE SEQUENCE [LARGE SCALE GENOMIC DNA]</scope>
    <source>
        <strain evidence="6 7">DSM 25894</strain>
    </source>
</reference>
<evidence type="ECO:0000256" key="4">
    <source>
        <dbReference type="ARBA" id="ARBA00022845"/>
    </source>
</evidence>
<gene>
    <name evidence="5" type="primary">rsfS</name>
    <name evidence="6" type="ORF">EDD68_101415</name>
</gene>
<protein>
    <recommendedName>
        <fullName evidence="5">Ribosomal silencing factor RsfS</fullName>
    </recommendedName>
</protein>
<accession>A0A4R3NBK7</accession>
<dbReference type="Proteomes" id="UP000294650">
    <property type="component" value="Unassembled WGS sequence"/>
</dbReference>
<keyword evidence="3 5" id="KW-0678">Repressor</keyword>
<keyword evidence="4 5" id="KW-0810">Translation regulation</keyword>
<evidence type="ECO:0000313" key="7">
    <source>
        <dbReference type="Proteomes" id="UP000294650"/>
    </source>
</evidence>
<name>A0A4R3NBK7_9BACI</name>
<dbReference type="OrthoDB" id="9793681at2"/>
<dbReference type="Pfam" id="PF02410">
    <property type="entry name" value="RsfS"/>
    <property type="match status" value="1"/>
</dbReference>
<dbReference type="GO" id="GO:0017148">
    <property type="term" value="P:negative regulation of translation"/>
    <property type="evidence" value="ECO:0007669"/>
    <property type="project" value="UniProtKB-UniRule"/>
</dbReference>
<dbReference type="AlphaFoldDB" id="A0A4R3NBK7"/>
<dbReference type="GO" id="GO:0043023">
    <property type="term" value="F:ribosomal large subunit binding"/>
    <property type="evidence" value="ECO:0007669"/>
    <property type="project" value="TreeGrafter"/>
</dbReference>
<keyword evidence="7" id="KW-1185">Reference proteome</keyword>